<dbReference type="EMBL" id="BMAT01001684">
    <property type="protein sequence ID" value="GFR90440.1"/>
    <property type="molecule type" value="Genomic_DNA"/>
</dbReference>
<keyword evidence="3" id="KW-1185">Reference proteome</keyword>
<gene>
    <name evidence="2" type="ORF">ElyMa_000818300</name>
</gene>
<dbReference type="AlphaFoldDB" id="A0AAV4H1K9"/>
<proteinExistence type="predicted"/>
<evidence type="ECO:0000313" key="3">
    <source>
        <dbReference type="Proteomes" id="UP000762676"/>
    </source>
</evidence>
<feature type="compositionally biased region" description="Basic residues" evidence="1">
    <location>
        <begin position="1"/>
        <end position="14"/>
    </location>
</feature>
<reference evidence="2 3" key="1">
    <citation type="journal article" date="2021" name="Elife">
        <title>Chloroplast acquisition without the gene transfer in kleptoplastic sea slugs, Plakobranchus ocellatus.</title>
        <authorList>
            <person name="Maeda T."/>
            <person name="Takahashi S."/>
            <person name="Yoshida T."/>
            <person name="Shimamura S."/>
            <person name="Takaki Y."/>
            <person name="Nagai Y."/>
            <person name="Toyoda A."/>
            <person name="Suzuki Y."/>
            <person name="Arimoto A."/>
            <person name="Ishii H."/>
            <person name="Satoh N."/>
            <person name="Nishiyama T."/>
            <person name="Hasebe M."/>
            <person name="Maruyama T."/>
            <person name="Minagawa J."/>
            <person name="Obokata J."/>
            <person name="Shigenobu S."/>
        </authorList>
    </citation>
    <scope>NUCLEOTIDE SEQUENCE [LARGE SCALE GENOMIC DNA]</scope>
</reference>
<feature type="region of interest" description="Disordered" evidence="1">
    <location>
        <begin position="1"/>
        <end position="27"/>
    </location>
</feature>
<dbReference type="Proteomes" id="UP000762676">
    <property type="component" value="Unassembled WGS sequence"/>
</dbReference>
<sequence>MASPGRKVKGQTRKKTFERSRSMTSPRHQVRLGAWNAQTMYEPGKKAQVISEMQSYRLNFLGTREVRLNGANKNVWPKLKSPTAMNRYPLKRNQGQGVQTDSSIHDEVAFCLESHASLMALQGSKQMIARGCEVWSMGRMRKNFSVVALQPLLCKVCCMRGRIIVLKHNTPSQKSRSCDELHL</sequence>
<organism evidence="2 3">
    <name type="scientific">Elysia marginata</name>
    <dbReference type="NCBI Taxonomy" id="1093978"/>
    <lineage>
        <taxon>Eukaryota</taxon>
        <taxon>Metazoa</taxon>
        <taxon>Spiralia</taxon>
        <taxon>Lophotrochozoa</taxon>
        <taxon>Mollusca</taxon>
        <taxon>Gastropoda</taxon>
        <taxon>Heterobranchia</taxon>
        <taxon>Euthyneura</taxon>
        <taxon>Panpulmonata</taxon>
        <taxon>Sacoglossa</taxon>
        <taxon>Placobranchoidea</taxon>
        <taxon>Plakobranchidae</taxon>
        <taxon>Elysia</taxon>
    </lineage>
</organism>
<accession>A0AAV4H1K9</accession>
<evidence type="ECO:0000256" key="1">
    <source>
        <dbReference type="SAM" id="MobiDB-lite"/>
    </source>
</evidence>
<name>A0AAV4H1K9_9GAST</name>
<protein>
    <submittedName>
        <fullName evidence="2">Craniofacial development protein 2-like</fullName>
    </submittedName>
</protein>
<evidence type="ECO:0000313" key="2">
    <source>
        <dbReference type="EMBL" id="GFR90440.1"/>
    </source>
</evidence>
<comment type="caution">
    <text evidence="2">The sequence shown here is derived from an EMBL/GenBank/DDBJ whole genome shotgun (WGS) entry which is preliminary data.</text>
</comment>